<evidence type="ECO:0000313" key="2">
    <source>
        <dbReference type="EMBL" id="AEA44273.1"/>
    </source>
</evidence>
<dbReference type="EMBL" id="CP002542">
    <property type="protein sequence ID" value="AEA44273.1"/>
    <property type="molecule type" value="Genomic_DNA"/>
</dbReference>
<dbReference type="HOGENOM" id="CLU_068235_0_0_10"/>
<keyword evidence="3" id="KW-1185">Reference proteome</keyword>
<proteinExistence type="predicted"/>
<protein>
    <submittedName>
        <fullName evidence="2">Putative membrane protein</fullName>
    </submittedName>
</protein>
<reference evidence="2 3" key="1">
    <citation type="journal article" date="2011" name="Stand. Genomic Sci.">
        <title>Complete genome sequence of the gliding freshwater bacterium Fluviicola taffensis type strain (RW262).</title>
        <authorList>
            <person name="Woyke T."/>
            <person name="Chertkov O."/>
            <person name="Lapidus A."/>
            <person name="Nolan M."/>
            <person name="Lucas S."/>
            <person name="Del Rio T.G."/>
            <person name="Tice H."/>
            <person name="Cheng J.F."/>
            <person name="Tapia R."/>
            <person name="Han C."/>
            <person name="Goodwin L."/>
            <person name="Pitluck S."/>
            <person name="Liolios K."/>
            <person name="Pagani I."/>
            <person name="Ivanova N."/>
            <person name="Huntemann M."/>
            <person name="Mavromatis K."/>
            <person name="Mikhailova N."/>
            <person name="Pati A."/>
            <person name="Chen A."/>
            <person name="Palaniappan K."/>
            <person name="Land M."/>
            <person name="Hauser L."/>
            <person name="Brambilla E.M."/>
            <person name="Rohde M."/>
            <person name="Mwirichia R."/>
            <person name="Sikorski J."/>
            <person name="Tindall B.J."/>
            <person name="Goker M."/>
            <person name="Bristow J."/>
            <person name="Eisen J.A."/>
            <person name="Markowitz V."/>
            <person name="Hugenholtz P."/>
            <person name="Klenk H.P."/>
            <person name="Kyrpides N.C."/>
        </authorList>
    </citation>
    <scope>NUCLEOTIDE SEQUENCE [LARGE SCALE GENOMIC DNA]</scope>
    <source>
        <strain evidence="3">DSM 16823 / RW262 / RW262</strain>
    </source>
</reference>
<dbReference type="OrthoDB" id="648347at2"/>
<dbReference type="RefSeq" id="WP_013687043.1">
    <property type="nucleotide sequence ID" value="NC_015321.1"/>
</dbReference>
<reference evidence="3" key="2">
    <citation type="submission" date="2011-02" db="EMBL/GenBank/DDBJ databases">
        <title>The complete genome of Fluviicola taffensis DSM 16823.</title>
        <authorList>
            <consortium name="US DOE Joint Genome Institute (JGI-PGF)"/>
            <person name="Lucas S."/>
            <person name="Copeland A."/>
            <person name="Lapidus A."/>
            <person name="Bruce D."/>
            <person name="Goodwin L."/>
            <person name="Pitluck S."/>
            <person name="Kyrpides N."/>
            <person name="Mavromatis K."/>
            <person name="Ivanova N."/>
            <person name="Mikhailova N."/>
            <person name="Pagani I."/>
            <person name="Chertkov O."/>
            <person name="Detter J.C."/>
            <person name="Han C."/>
            <person name="Tapia R."/>
            <person name="Land M."/>
            <person name="Hauser L."/>
            <person name="Markowitz V."/>
            <person name="Cheng J.-F."/>
            <person name="Hugenholtz P."/>
            <person name="Woyke T."/>
            <person name="Wu D."/>
            <person name="Tindall B."/>
            <person name="Pomrenke H.G."/>
            <person name="Brambilla E."/>
            <person name="Klenk H.-P."/>
            <person name="Eisen J.A."/>
        </authorList>
    </citation>
    <scope>NUCLEOTIDE SEQUENCE [LARGE SCALE GENOMIC DNA]</scope>
    <source>
        <strain evidence="3">DSM 16823 / RW262 / RW262</strain>
    </source>
</reference>
<sequence precursor="true">MNKTLRILSAFVFCSFGAVAQQDIALTHFFYNKFSVNPGASGIEEGLCGNLMYRNQWDKISGAPNSVLFNAEINMESFGKWSGGFGLNFTHDAIGFNRQNNVSLNYSHHFQIGQGKLGLGLGVGMVNLGMSPTWIGPQTQIDATFPGASSAITYDINLGAYYRTNNWYAGISATHLQASPLPLTSQTGTGTVQLDLARHFYAMGGYTFRRIGDGDIDVQGFVESNLRKVSGNVNVRYIFRNFLYGGLAFRNSDALSVLVGFKPFDKTLASGKGRAFMWIGYSYDITVGKLAKISTGTHEIALKFCYIPIIPITKAHNPRWL</sequence>
<feature type="signal peptide" evidence="1">
    <location>
        <begin position="1"/>
        <end position="20"/>
    </location>
</feature>
<gene>
    <name evidence="2" type="ordered locus">Fluta_2287</name>
</gene>
<evidence type="ECO:0000313" key="3">
    <source>
        <dbReference type="Proteomes" id="UP000007463"/>
    </source>
</evidence>
<dbReference type="STRING" id="755732.Fluta_2287"/>
<feature type="chain" id="PRO_5003278365" evidence="1">
    <location>
        <begin position="21"/>
        <end position="321"/>
    </location>
</feature>
<accession>F2IBG5</accession>
<dbReference type="NCBIfam" id="TIGR03519">
    <property type="entry name" value="T9SS_PorP_fam"/>
    <property type="match status" value="1"/>
</dbReference>
<dbReference type="eggNOG" id="COG0729">
    <property type="taxonomic scope" value="Bacteria"/>
</dbReference>
<organism evidence="2 3">
    <name type="scientific">Fluviicola taffensis (strain DSM 16823 / NCIMB 13979 / RW262)</name>
    <dbReference type="NCBI Taxonomy" id="755732"/>
    <lineage>
        <taxon>Bacteria</taxon>
        <taxon>Pseudomonadati</taxon>
        <taxon>Bacteroidota</taxon>
        <taxon>Flavobacteriia</taxon>
        <taxon>Flavobacteriales</taxon>
        <taxon>Crocinitomicaceae</taxon>
        <taxon>Fluviicola</taxon>
    </lineage>
</organism>
<dbReference type="InterPro" id="IPR019861">
    <property type="entry name" value="PorP/SprF_Bacteroidetes"/>
</dbReference>
<dbReference type="Proteomes" id="UP000007463">
    <property type="component" value="Chromosome"/>
</dbReference>
<name>F2IBG5_FLUTR</name>
<dbReference type="AlphaFoldDB" id="F2IBG5"/>
<keyword evidence="1" id="KW-0732">Signal</keyword>
<evidence type="ECO:0000256" key="1">
    <source>
        <dbReference type="SAM" id="SignalP"/>
    </source>
</evidence>
<dbReference type="KEGG" id="fte:Fluta_2287"/>
<dbReference type="Pfam" id="PF11751">
    <property type="entry name" value="PorP_SprF"/>
    <property type="match status" value="1"/>
</dbReference>